<accession>A0ABZ1D7Z2</accession>
<sequence>MPRSRSRSRSRERERERDRKHHHRDRSRSRDRARERDRDRERRYKDRSASPSHERERDHKKSKKRETTPSDEEDGVDLRDMGVKEIDEEDYFLKSAEFKAWLKEEKGKYLDEMSSESAHKYFRKFVRRWNDGLLKPHQYHPAPPTAASENTGYKWSFASRTDSSLASIRADVIRSTHSSTRSASGPNPGSSIIVGPNYNPTSIAGPSRGPLGPSLPSTSDRQYASELAQDAKKAEKKSHLKDVYNRADELVPKSGGKEGKLEERRALNAENRKFRDKDVTAGLEVDEGTLMGEGGSFAAALKARELAEARRKDKKDFATQDRRSADSERLMERKAKESATMDMFKAMARERFG</sequence>
<keyword evidence="3" id="KW-1185">Reference proteome</keyword>
<feature type="compositionally biased region" description="Basic residues" evidence="1">
    <location>
        <begin position="18"/>
        <end position="27"/>
    </location>
</feature>
<dbReference type="PANTHER" id="PTHR34117:SF1">
    <property type="entry name" value="STYLE CELL-CYCLE INHIBITOR 1"/>
    <property type="match status" value="1"/>
</dbReference>
<protein>
    <submittedName>
        <fullName evidence="2">Uncharacterized protein</fullName>
    </submittedName>
</protein>
<reference evidence="2 3" key="1">
    <citation type="submission" date="2024-01" db="EMBL/GenBank/DDBJ databases">
        <title>Comparative genomics of Cryptococcus and Kwoniella reveals pathogenesis evolution and contrasting modes of karyotype evolution via chromosome fusion or intercentromeric recombination.</title>
        <authorList>
            <person name="Coelho M.A."/>
            <person name="David-Palma M."/>
            <person name="Shea T."/>
            <person name="Bowers K."/>
            <person name="McGinley-Smith S."/>
            <person name="Mohammad A.W."/>
            <person name="Gnirke A."/>
            <person name="Yurkov A.M."/>
            <person name="Nowrousian M."/>
            <person name="Sun S."/>
            <person name="Cuomo C.A."/>
            <person name="Heitman J."/>
        </authorList>
    </citation>
    <scope>NUCLEOTIDE SEQUENCE [LARGE SCALE GENOMIC DNA]</scope>
    <source>
        <strain evidence="2">CBS 11374</strain>
    </source>
</reference>
<evidence type="ECO:0000256" key="1">
    <source>
        <dbReference type="SAM" id="MobiDB-lite"/>
    </source>
</evidence>
<organism evidence="2 3">
    <name type="scientific">Kwoniella shivajii</name>
    <dbReference type="NCBI Taxonomy" id="564305"/>
    <lineage>
        <taxon>Eukaryota</taxon>
        <taxon>Fungi</taxon>
        <taxon>Dikarya</taxon>
        <taxon>Basidiomycota</taxon>
        <taxon>Agaricomycotina</taxon>
        <taxon>Tremellomycetes</taxon>
        <taxon>Tremellales</taxon>
        <taxon>Cryptococcaceae</taxon>
        <taxon>Kwoniella</taxon>
    </lineage>
</organism>
<proteinExistence type="predicted"/>
<dbReference type="RefSeq" id="XP_062794323.1">
    <property type="nucleotide sequence ID" value="XM_062938272.1"/>
</dbReference>
<name>A0ABZ1D7Z2_9TREE</name>
<feature type="compositionally biased region" description="Basic and acidic residues" evidence="1">
    <location>
        <begin position="240"/>
        <end position="260"/>
    </location>
</feature>
<dbReference type="Proteomes" id="UP001329825">
    <property type="component" value="Chromosome 9"/>
</dbReference>
<dbReference type="InterPro" id="IPR044688">
    <property type="entry name" value="SCI-1-like"/>
</dbReference>
<feature type="compositionally biased region" description="Low complexity" evidence="1">
    <location>
        <begin position="205"/>
        <end position="219"/>
    </location>
</feature>
<dbReference type="PANTHER" id="PTHR34117">
    <property type="entry name" value="STYLE CELL-CYCLE INHIBITOR 1"/>
    <property type="match status" value="1"/>
</dbReference>
<feature type="compositionally biased region" description="Basic and acidic residues" evidence="1">
    <location>
        <begin position="28"/>
        <end position="59"/>
    </location>
</feature>
<evidence type="ECO:0000313" key="3">
    <source>
        <dbReference type="Proteomes" id="UP001329825"/>
    </source>
</evidence>
<evidence type="ECO:0000313" key="2">
    <source>
        <dbReference type="EMBL" id="WRT69584.1"/>
    </source>
</evidence>
<dbReference type="GeneID" id="87958703"/>
<feature type="region of interest" description="Disordered" evidence="1">
    <location>
        <begin position="174"/>
        <end position="260"/>
    </location>
</feature>
<dbReference type="EMBL" id="CP141889">
    <property type="protein sequence ID" value="WRT69584.1"/>
    <property type="molecule type" value="Genomic_DNA"/>
</dbReference>
<feature type="region of interest" description="Disordered" evidence="1">
    <location>
        <begin position="309"/>
        <end position="336"/>
    </location>
</feature>
<feature type="compositionally biased region" description="Polar residues" evidence="1">
    <location>
        <begin position="175"/>
        <end position="190"/>
    </location>
</feature>
<gene>
    <name evidence="2" type="ORF">IL334_006573</name>
</gene>
<feature type="region of interest" description="Disordered" evidence="1">
    <location>
        <begin position="1"/>
        <end position="80"/>
    </location>
</feature>